<keyword evidence="2" id="KW-0238">DNA-binding</keyword>
<dbReference type="NCBIfam" id="TIGR01764">
    <property type="entry name" value="excise"/>
    <property type="match status" value="1"/>
</dbReference>
<protein>
    <submittedName>
        <fullName evidence="5">DNA binding domain protein, excisionase family</fullName>
    </submittedName>
</protein>
<dbReference type="GO" id="GO:0015074">
    <property type="term" value="P:DNA integration"/>
    <property type="evidence" value="ECO:0007669"/>
    <property type="project" value="UniProtKB-KW"/>
</dbReference>
<dbReference type="InterPro" id="IPR051491">
    <property type="entry name" value="Recombinase/Transposase-rel"/>
</dbReference>
<dbReference type="AlphaFoldDB" id="D7D962"/>
<dbReference type="Gene3D" id="3.40.50.1390">
    <property type="entry name" value="Resolvase, N-terminal catalytic domain"/>
    <property type="match status" value="1"/>
</dbReference>
<dbReference type="SUPFAM" id="SSF46955">
    <property type="entry name" value="Putative DNA-binding domain"/>
    <property type="match status" value="1"/>
</dbReference>
<dbReference type="InterPro" id="IPR010093">
    <property type="entry name" value="SinI_DNA-bd"/>
</dbReference>
<gene>
    <name evidence="5" type="ordered locus">Shell_1209</name>
</gene>
<dbReference type="InterPro" id="IPR006119">
    <property type="entry name" value="Resolv_N"/>
</dbReference>
<dbReference type="GO" id="GO:0003677">
    <property type="term" value="F:DNA binding"/>
    <property type="evidence" value="ECO:0007669"/>
    <property type="project" value="UniProtKB-KW"/>
</dbReference>
<dbReference type="Pfam" id="PF12728">
    <property type="entry name" value="HTH_17"/>
    <property type="match status" value="1"/>
</dbReference>
<reference evidence="5 6" key="2">
    <citation type="journal article" date="2011" name="Stand. Genomic Sci.">
        <title>Complete genome sequence of Staphylothermus hellenicus P8.</title>
        <authorList>
            <person name="Anderson I."/>
            <person name="Wirth R."/>
            <person name="Lucas S."/>
            <person name="Copeland A."/>
            <person name="Lapidus A."/>
            <person name="Cheng J.F."/>
            <person name="Goodwin L."/>
            <person name="Pitluck S."/>
            <person name="Davenport K."/>
            <person name="Detter J.C."/>
            <person name="Han C."/>
            <person name="Tapia R."/>
            <person name="Land M."/>
            <person name="Hauser L."/>
            <person name="Pati A."/>
            <person name="Mikhailova N."/>
            <person name="Woyke T."/>
            <person name="Klenk H.P."/>
            <person name="Kyrpides N."/>
            <person name="Ivanova N."/>
        </authorList>
    </citation>
    <scope>NUCLEOTIDE SEQUENCE [LARGE SCALE GENOMIC DNA]</scope>
    <source>
        <strain evidence="6">DSM 12710 / JCM 10830 / BK20S6-10-b1 / P8</strain>
    </source>
</reference>
<organism evidence="5 6">
    <name type="scientific">Staphylothermus hellenicus (strain DSM 12710 / JCM 10830 / BK20S6-10-b1 / P8)</name>
    <dbReference type="NCBI Taxonomy" id="591019"/>
    <lineage>
        <taxon>Archaea</taxon>
        <taxon>Thermoproteota</taxon>
        <taxon>Thermoprotei</taxon>
        <taxon>Desulfurococcales</taxon>
        <taxon>Desulfurococcaceae</taxon>
        <taxon>Staphylothermus</taxon>
    </lineage>
</organism>
<evidence type="ECO:0000313" key="5">
    <source>
        <dbReference type="EMBL" id="ADI32308.1"/>
    </source>
</evidence>
<dbReference type="InterPro" id="IPR048046">
    <property type="entry name" value="Transpos_IS607"/>
</dbReference>
<dbReference type="SMART" id="SM00857">
    <property type="entry name" value="Resolvase"/>
    <property type="match status" value="1"/>
</dbReference>
<evidence type="ECO:0000259" key="4">
    <source>
        <dbReference type="PROSITE" id="PS51736"/>
    </source>
</evidence>
<dbReference type="STRING" id="591019.Shell_1209"/>
<evidence type="ECO:0000256" key="1">
    <source>
        <dbReference type="ARBA" id="ARBA00022908"/>
    </source>
</evidence>
<dbReference type="PROSITE" id="PS51736">
    <property type="entry name" value="RECOMBINASES_3"/>
    <property type="match status" value="1"/>
</dbReference>
<dbReference type="Gene3D" id="1.10.287.2170">
    <property type="match status" value="1"/>
</dbReference>
<dbReference type="InterPro" id="IPR009061">
    <property type="entry name" value="DNA-bd_dom_put_sf"/>
</dbReference>
<dbReference type="EMBL" id="CP002051">
    <property type="protein sequence ID" value="ADI32308.1"/>
    <property type="molecule type" value="Genomic_DNA"/>
</dbReference>
<dbReference type="Proteomes" id="UP000002573">
    <property type="component" value="Chromosome"/>
</dbReference>
<dbReference type="PROSITE" id="PS00397">
    <property type="entry name" value="RECOMBINASES_1"/>
    <property type="match status" value="1"/>
</dbReference>
<dbReference type="GO" id="GO:0000150">
    <property type="term" value="F:DNA strand exchange activity"/>
    <property type="evidence" value="ECO:0007669"/>
    <property type="project" value="InterPro"/>
</dbReference>
<dbReference type="GeneID" id="9234498"/>
<dbReference type="InterPro" id="IPR041657">
    <property type="entry name" value="HTH_17"/>
</dbReference>
<dbReference type="CDD" id="cd04762">
    <property type="entry name" value="HTH_MerR-trunc"/>
    <property type="match status" value="1"/>
</dbReference>
<keyword evidence="1" id="KW-0229">DNA integration</keyword>
<dbReference type="OrthoDB" id="28414at2157"/>
<proteinExistence type="predicted"/>
<feature type="domain" description="Resolvase/invertase-type recombinase catalytic" evidence="4">
    <location>
        <begin position="55"/>
        <end position="201"/>
    </location>
</feature>
<dbReference type="eggNOG" id="arCOG03164">
    <property type="taxonomic scope" value="Archaea"/>
</dbReference>
<dbReference type="Gene3D" id="1.10.1660.10">
    <property type="match status" value="1"/>
</dbReference>
<dbReference type="KEGG" id="shc:Shell_1209"/>
<dbReference type="Pfam" id="PF00239">
    <property type="entry name" value="Resolvase"/>
    <property type="match status" value="1"/>
</dbReference>
<sequence length="201" mass="23296">MVYRTGKVARLLGVSKVTVIRWIRNGRIKAVRLGKEYRIPEDEVRRLLKGKTTNTAIIYARVSSSDQKEYLEKQIEYLKKYCSARGYNVVDVLTDIASGLNEERRGLRKLIDYVVNGKIDVVVVSYRDRLTRFGFKYLEEFFKSHGVRIEAVFGEEPRNIQQELVEDLIAIVTSFAGKLYGVRSRKKRRVVESVKQAIRDC</sequence>
<dbReference type="InterPro" id="IPR006118">
    <property type="entry name" value="Recombinase_CS"/>
</dbReference>
<dbReference type="PANTHER" id="PTHR36172">
    <property type="match status" value="1"/>
</dbReference>
<dbReference type="PANTHER" id="PTHR36172:SF1">
    <property type="entry name" value="RESOLVASE-RELATED"/>
    <property type="match status" value="1"/>
</dbReference>
<reference evidence="6" key="1">
    <citation type="submission" date="2010-05" db="EMBL/GenBank/DDBJ databases">
        <title>Complete sequence of Staphylothermus hellenicus DSM 12710.</title>
        <authorList>
            <consortium name="US DOE Joint Genome Institute"/>
            <person name="Lucas S."/>
            <person name="Copeland A."/>
            <person name="Lapidus A."/>
            <person name="Cheng J.-F."/>
            <person name="Bruce D."/>
            <person name="Goodwin L."/>
            <person name="Pitluck S."/>
            <person name="Davenport K."/>
            <person name="Detter J.C."/>
            <person name="Han C."/>
            <person name="Tapia R."/>
            <person name="Larimer F."/>
            <person name="Land M."/>
            <person name="Hauser L."/>
            <person name="Kyrpides N."/>
            <person name="Mikhailova N."/>
            <person name="Anderson I.J."/>
            <person name="Woyke T."/>
        </authorList>
    </citation>
    <scope>NUCLEOTIDE SEQUENCE [LARGE SCALE GENOMIC DNA]</scope>
    <source>
        <strain evidence="6">DSM 12710 / JCM 10830 / BK20S6-10-b1 / P8</strain>
    </source>
</reference>
<accession>D7D962</accession>
<dbReference type="InterPro" id="IPR036162">
    <property type="entry name" value="Resolvase-like_N_sf"/>
</dbReference>
<dbReference type="HOGENOM" id="CLU_082093_0_1_2"/>
<keyword evidence="3" id="KW-0233">DNA recombination</keyword>
<evidence type="ECO:0000313" key="6">
    <source>
        <dbReference type="Proteomes" id="UP000002573"/>
    </source>
</evidence>
<dbReference type="CDD" id="cd03769">
    <property type="entry name" value="SR_IS607_transposase_like"/>
    <property type="match status" value="1"/>
</dbReference>
<evidence type="ECO:0000256" key="2">
    <source>
        <dbReference type="ARBA" id="ARBA00023125"/>
    </source>
</evidence>
<evidence type="ECO:0000256" key="3">
    <source>
        <dbReference type="ARBA" id="ARBA00023172"/>
    </source>
</evidence>
<dbReference type="NCBIfam" id="NF033518">
    <property type="entry name" value="transpos_IS607"/>
    <property type="match status" value="1"/>
</dbReference>
<name>D7D962_STAHD</name>
<dbReference type="SUPFAM" id="SSF53041">
    <property type="entry name" value="Resolvase-like"/>
    <property type="match status" value="1"/>
</dbReference>
<dbReference type="FunFam" id="3.40.50.1390:FF:000002">
    <property type="entry name" value="ORF1 in transposon ISC1904"/>
    <property type="match status" value="1"/>
</dbReference>
<dbReference type="RefSeq" id="WP_013143506.1">
    <property type="nucleotide sequence ID" value="NC_014205.1"/>
</dbReference>
<keyword evidence="6" id="KW-1185">Reference proteome</keyword>
<dbReference type="InterPro" id="IPR041718">
    <property type="entry name" value="IS607_transposase-like"/>
</dbReference>